<accession>A0AAJ6BMN3</accession>
<name>A0AAJ6BMN3_9SPHN</name>
<gene>
    <name evidence="1" type="ORF">P0Y56_14485</name>
</gene>
<organism evidence="1 2">
    <name type="scientific">Candidatus Andeanibacterium colombiense</name>
    <dbReference type="NCBI Taxonomy" id="3121345"/>
    <lineage>
        <taxon>Bacteria</taxon>
        <taxon>Pseudomonadati</taxon>
        <taxon>Pseudomonadota</taxon>
        <taxon>Alphaproteobacteria</taxon>
        <taxon>Sphingomonadales</taxon>
        <taxon>Sphingomonadaceae</taxon>
        <taxon>Candidatus Andeanibacterium</taxon>
    </lineage>
</organism>
<sequence>MNVTVFLKGEPIARGPADDVAAVVRALEAPARADDLLVFDDETGKQVDLDLRPGAAPAARGRGRPSLGVEAKEVTLLPRHWEWLAGQRGGASATLRKLVEDALRKGRGAADHHDAAFRFLTVMAGDLPGFEDAMRAIYAGNRKGYEHLSEAWPSGIREHGARLAFPHSGLSASDA</sequence>
<dbReference type="Proteomes" id="UP001218362">
    <property type="component" value="Chromosome"/>
</dbReference>
<proteinExistence type="predicted"/>
<dbReference type="EMBL" id="CP119316">
    <property type="protein sequence ID" value="WEK46207.1"/>
    <property type="molecule type" value="Genomic_DNA"/>
</dbReference>
<dbReference type="AlphaFoldDB" id="A0AAJ6BMN3"/>
<evidence type="ECO:0000313" key="2">
    <source>
        <dbReference type="Proteomes" id="UP001218362"/>
    </source>
</evidence>
<dbReference type="KEGG" id="acob:P0Y56_14485"/>
<protein>
    <submittedName>
        <fullName evidence="1">DUF2239 family protein</fullName>
    </submittedName>
</protein>
<reference evidence="1" key="1">
    <citation type="submission" date="2023-03" db="EMBL/GenBank/DDBJ databases">
        <title>Andean soil-derived lignocellulolytic bacterial consortium as a source of novel taxa and putative plastic-active enzymes.</title>
        <authorList>
            <person name="Diaz-Garcia L."/>
            <person name="Chuvochina M."/>
            <person name="Feuerriegel G."/>
            <person name="Bunk B."/>
            <person name="Sproer C."/>
            <person name="Streit W.R."/>
            <person name="Rodriguez L.M."/>
            <person name="Overmann J."/>
            <person name="Jimenez D.J."/>
        </authorList>
    </citation>
    <scope>NUCLEOTIDE SEQUENCE</scope>
    <source>
        <strain evidence="1">MAG 26</strain>
    </source>
</reference>
<dbReference type="InterPro" id="IPR018715">
    <property type="entry name" value="DUF2239"/>
</dbReference>
<evidence type="ECO:0000313" key="1">
    <source>
        <dbReference type="EMBL" id="WEK46207.1"/>
    </source>
</evidence>
<dbReference type="Pfam" id="PF09998">
    <property type="entry name" value="DUF2239"/>
    <property type="match status" value="1"/>
</dbReference>